<dbReference type="AlphaFoldDB" id="A0A6A6D729"/>
<dbReference type="GeneID" id="54564204"/>
<dbReference type="Proteomes" id="UP000799537">
    <property type="component" value="Unassembled WGS sequence"/>
</dbReference>
<accession>A0A6A6D729</accession>
<evidence type="ECO:0000313" key="2">
    <source>
        <dbReference type="Proteomes" id="UP000799537"/>
    </source>
</evidence>
<name>A0A6A6D729_ZASCE</name>
<reference evidence="1" key="1">
    <citation type="journal article" date="2020" name="Stud. Mycol.">
        <title>101 Dothideomycetes genomes: a test case for predicting lifestyles and emergence of pathogens.</title>
        <authorList>
            <person name="Haridas S."/>
            <person name="Albert R."/>
            <person name="Binder M."/>
            <person name="Bloem J."/>
            <person name="Labutti K."/>
            <person name="Salamov A."/>
            <person name="Andreopoulos B."/>
            <person name="Baker S."/>
            <person name="Barry K."/>
            <person name="Bills G."/>
            <person name="Bluhm B."/>
            <person name="Cannon C."/>
            <person name="Castanera R."/>
            <person name="Culley D."/>
            <person name="Daum C."/>
            <person name="Ezra D."/>
            <person name="Gonzalez J."/>
            <person name="Henrissat B."/>
            <person name="Kuo A."/>
            <person name="Liang C."/>
            <person name="Lipzen A."/>
            <person name="Lutzoni F."/>
            <person name="Magnuson J."/>
            <person name="Mondo S."/>
            <person name="Nolan M."/>
            <person name="Ohm R."/>
            <person name="Pangilinan J."/>
            <person name="Park H.-J."/>
            <person name="Ramirez L."/>
            <person name="Alfaro M."/>
            <person name="Sun H."/>
            <person name="Tritt A."/>
            <person name="Yoshinaga Y."/>
            <person name="Zwiers L.-H."/>
            <person name="Turgeon B."/>
            <person name="Goodwin S."/>
            <person name="Spatafora J."/>
            <person name="Crous P."/>
            <person name="Grigoriev I."/>
        </authorList>
    </citation>
    <scope>NUCLEOTIDE SEQUENCE</scope>
    <source>
        <strain evidence="1">ATCC 36951</strain>
    </source>
</reference>
<dbReference type="OrthoDB" id="10552029at2759"/>
<protein>
    <submittedName>
        <fullName evidence="1">Uncharacterized protein</fullName>
    </submittedName>
</protein>
<sequence length="262" mass="29064">MQDVVIPSILAAIDFLLDVAALRTTRHTIEAVWQLGIFRTITTLLCHTILPFPLHAREDIAAVNFLGTGLWFPCGSRFSAQRCLNIHSHPGKRGGDEDFWNSNLTALGEDHPGYIDEEEAALPEISYHDAYDNLITEEEWHCLAKQEVEHEANGTLHIMYPDLYPAPVGERSEQNAKKKKIDLKVYINQGCHGEILAKVTKKHHCCNTVNGAVLELNSLPEKCAAAVYRDLNCQGSPQLDIDNGAKPGCFDSINFSSVLVSC</sequence>
<dbReference type="EMBL" id="ML993579">
    <property type="protein sequence ID" value="KAF2173436.1"/>
    <property type="molecule type" value="Genomic_DNA"/>
</dbReference>
<evidence type="ECO:0000313" key="1">
    <source>
        <dbReference type="EMBL" id="KAF2173436.1"/>
    </source>
</evidence>
<keyword evidence="2" id="KW-1185">Reference proteome</keyword>
<organism evidence="1 2">
    <name type="scientific">Zasmidium cellare ATCC 36951</name>
    <dbReference type="NCBI Taxonomy" id="1080233"/>
    <lineage>
        <taxon>Eukaryota</taxon>
        <taxon>Fungi</taxon>
        <taxon>Dikarya</taxon>
        <taxon>Ascomycota</taxon>
        <taxon>Pezizomycotina</taxon>
        <taxon>Dothideomycetes</taxon>
        <taxon>Dothideomycetidae</taxon>
        <taxon>Mycosphaerellales</taxon>
        <taxon>Mycosphaerellaceae</taxon>
        <taxon>Zasmidium</taxon>
    </lineage>
</organism>
<gene>
    <name evidence="1" type="ORF">M409DRAFT_48415</name>
</gene>
<dbReference type="RefSeq" id="XP_033674325.1">
    <property type="nucleotide sequence ID" value="XM_033810932.1"/>
</dbReference>
<proteinExistence type="predicted"/>